<sequence>MRTTPDRACRHRSAVVGDGCGIGYGSIVAMSRAAPNALRASRSFVAQQEIRNERSSRISCVSQCMSCPGYMLFTDRKREA</sequence>
<dbReference type="AlphaFoldDB" id="D0WG89"/>
<evidence type="ECO:0000313" key="1">
    <source>
        <dbReference type="EMBL" id="EEZ61502.1"/>
    </source>
</evidence>
<protein>
    <submittedName>
        <fullName evidence="1">Uncharacterized protein</fullName>
    </submittedName>
</protein>
<name>D0WG89_SLAES</name>
<dbReference type="Proteomes" id="UP000006001">
    <property type="component" value="Unassembled WGS sequence"/>
</dbReference>
<dbReference type="HOGENOM" id="CLU_2587870_0_0_11"/>
<dbReference type="EMBL" id="ACUX02000006">
    <property type="protein sequence ID" value="EEZ61502.1"/>
    <property type="molecule type" value="Genomic_DNA"/>
</dbReference>
<dbReference type="STRING" id="649764.HMPREF0762_00840"/>
<evidence type="ECO:0000313" key="2">
    <source>
        <dbReference type="Proteomes" id="UP000006001"/>
    </source>
</evidence>
<reference evidence="1" key="1">
    <citation type="submission" date="2009-10" db="EMBL/GenBank/DDBJ databases">
        <authorList>
            <person name="Weinstock G."/>
            <person name="Sodergren E."/>
            <person name="Clifton S."/>
            <person name="Fulton L."/>
            <person name="Fulton B."/>
            <person name="Courtney L."/>
            <person name="Fronick C."/>
            <person name="Harrison M."/>
            <person name="Strong C."/>
            <person name="Farmer C."/>
            <person name="Delahaunty K."/>
            <person name="Markovic C."/>
            <person name="Hall O."/>
            <person name="Minx P."/>
            <person name="Tomlinson C."/>
            <person name="Mitreva M."/>
            <person name="Nelson J."/>
            <person name="Hou S."/>
            <person name="Wollam A."/>
            <person name="Pepin K.H."/>
            <person name="Johnson M."/>
            <person name="Bhonagiri V."/>
            <person name="Nash W.E."/>
            <person name="Warren W."/>
            <person name="Chinwalla A."/>
            <person name="Mardis E.R."/>
            <person name="Wilson R.K."/>
        </authorList>
    </citation>
    <scope>NUCLEOTIDE SEQUENCE [LARGE SCALE GENOMIC DNA]</scope>
    <source>
        <strain evidence="1">ATCC 700122</strain>
    </source>
</reference>
<keyword evidence="2" id="KW-1185">Reference proteome</keyword>
<organism evidence="1 2">
    <name type="scientific">Slackia exigua (strain ATCC 700122 / DSM 15923 / CIP 105133 / JCM 11022 / KCTC 5966 / S-7)</name>
    <dbReference type="NCBI Taxonomy" id="649764"/>
    <lineage>
        <taxon>Bacteria</taxon>
        <taxon>Bacillati</taxon>
        <taxon>Actinomycetota</taxon>
        <taxon>Coriobacteriia</taxon>
        <taxon>Eggerthellales</taxon>
        <taxon>Eggerthellaceae</taxon>
        <taxon>Slackia</taxon>
    </lineage>
</organism>
<accession>D0WG89</accession>
<proteinExistence type="predicted"/>
<gene>
    <name evidence="1" type="ORF">HMPREF0762_00840</name>
</gene>
<comment type="caution">
    <text evidence="1">The sequence shown here is derived from an EMBL/GenBank/DDBJ whole genome shotgun (WGS) entry which is preliminary data.</text>
</comment>